<evidence type="ECO:0000256" key="1">
    <source>
        <dbReference type="SAM" id="MobiDB-lite"/>
    </source>
</evidence>
<proteinExistence type="predicted"/>
<evidence type="ECO:0000313" key="4">
    <source>
        <dbReference type="Proteomes" id="UP001139516"/>
    </source>
</evidence>
<dbReference type="Proteomes" id="UP001139516">
    <property type="component" value="Unassembled WGS sequence"/>
</dbReference>
<sequence>MGARPDVAMGDGPDPGPDPGPGMPTGAAARPVLVVVGMRAEARLLPPEACVLCSAGDAVRLAALLGGLGRDFAGVLSFGIAGGLDPGLAAGTVVVPAAVRAGGRTWRTDAGWSDALCRRYGAARRGAIVGHDGIVATPAAKRALRAESGAIAVDMESAAAAAFAAERALPFAVLRAVADRAADAVPPAALRGLRPDGSADLPGVLASLLRHPGQLPGLIRIGRSSRRALRALGRVPPREILRTLPRP</sequence>
<evidence type="ECO:0000313" key="3">
    <source>
        <dbReference type="EMBL" id="MCK8786432.1"/>
    </source>
</evidence>
<feature type="domain" description="Nucleoside phosphorylase" evidence="2">
    <location>
        <begin position="73"/>
        <end position="184"/>
    </location>
</feature>
<dbReference type="InterPro" id="IPR035994">
    <property type="entry name" value="Nucleoside_phosphorylase_sf"/>
</dbReference>
<protein>
    <recommendedName>
        <fullName evidence="2">Nucleoside phosphorylase domain-containing protein</fullName>
    </recommendedName>
</protein>
<comment type="caution">
    <text evidence="3">The sequence shown here is derived from an EMBL/GenBank/DDBJ whole genome shotgun (WGS) entry which is preliminary data.</text>
</comment>
<keyword evidence="4" id="KW-1185">Reference proteome</keyword>
<name>A0A9X2BV89_9PROT</name>
<gene>
    <name evidence="3" type="ORF">M0638_18820</name>
</gene>
<organism evidence="3 4">
    <name type="scientific">Roseomonas acroporae</name>
    <dbReference type="NCBI Taxonomy" id="2937791"/>
    <lineage>
        <taxon>Bacteria</taxon>
        <taxon>Pseudomonadati</taxon>
        <taxon>Pseudomonadota</taxon>
        <taxon>Alphaproteobacteria</taxon>
        <taxon>Acetobacterales</taxon>
        <taxon>Roseomonadaceae</taxon>
        <taxon>Roseomonas</taxon>
    </lineage>
</organism>
<dbReference type="PANTHER" id="PTHR46832:SF1">
    <property type="entry name" value="5'-METHYLTHIOADENOSINE_S-ADENOSYLHOMOCYSTEINE NUCLEOSIDASE"/>
    <property type="match status" value="1"/>
</dbReference>
<reference evidence="3" key="1">
    <citation type="submission" date="2022-04" db="EMBL/GenBank/DDBJ databases">
        <title>Roseomonas acroporae sp. nov., isolated from coral Acropora digitifera.</title>
        <authorList>
            <person name="Sun H."/>
        </authorList>
    </citation>
    <scope>NUCLEOTIDE SEQUENCE</scope>
    <source>
        <strain evidence="3">NAR14</strain>
    </source>
</reference>
<dbReference type="NCBIfam" id="TIGR03468">
    <property type="entry name" value="HpnG"/>
    <property type="match status" value="1"/>
</dbReference>
<dbReference type="RefSeq" id="WP_248668547.1">
    <property type="nucleotide sequence ID" value="NZ_JALPRX010000083.1"/>
</dbReference>
<dbReference type="InterPro" id="IPR017831">
    <property type="entry name" value="Hopanoid-assoc_phosphoryl_HpnG"/>
</dbReference>
<evidence type="ECO:0000259" key="2">
    <source>
        <dbReference type="Pfam" id="PF01048"/>
    </source>
</evidence>
<dbReference type="SUPFAM" id="SSF53167">
    <property type="entry name" value="Purine and uridine phosphorylases"/>
    <property type="match status" value="1"/>
</dbReference>
<dbReference type="PANTHER" id="PTHR46832">
    <property type="entry name" value="5'-METHYLTHIOADENOSINE/S-ADENOSYLHOMOCYSTEINE NUCLEOSIDASE"/>
    <property type="match status" value="1"/>
</dbReference>
<dbReference type="GO" id="GO:0019284">
    <property type="term" value="P:L-methionine salvage from S-adenosylmethionine"/>
    <property type="evidence" value="ECO:0007669"/>
    <property type="project" value="TreeGrafter"/>
</dbReference>
<feature type="compositionally biased region" description="Low complexity" evidence="1">
    <location>
        <begin position="1"/>
        <end position="12"/>
    </location>
</feature>
<accession>A0A9X2BV89</accession>
<dbReference type="GO" id="GO:0008782">
    <property type="term" value="F:adenosylhomocysteine nucleosidase activity"/>
    <property type="evidence" value="ECO:0007669"/>
    <property type="project" value="TreeGrafter"/>
</dbReference>
<dbReference type="Gene3D" id="3.40.50.1580">
    <property type="entry name" value="Nucleoside phosphorylase domain"/>
    <property type="match status" value="1"/>
</dbReference>
<feature type="region of interest" description="Disordered" evidence="1">
    <location>
        <begin position="1"/>
        <end position="26"/>
    </location>
</feature>
<dbReference type="GO" id="GO:0008930">
    <property type="term" value="F:methylthioadenosine nucleosidase activity"/>
    <property type="evidence" value="ECO:0007669"/>
    <property type="project" value="TreeGrafter"/>
</dbReference>
<dbReference type="GO" id="GO:0009116">
    <property type="term" value="P:nucleoside metabolic process"/>
    <property type="evidence" value="ECO:0007669"/>
    <property type="project" value="InterPro"/>
</dbReference>
<dbReference type="InterPro" id="IPR000845">
    <property type="entry name" value="Nucleoside_phosphorylase_d"/>
</dbReference>
<dbReference type="EMBL" id="JALPRX010000083">
    <property type="protein sequence ID" value="MCK8786432.1"/>
    <property type="molecule type" value="Genomic_DNA"/>
</dbReference>
<dbReference type="GO" id="GO:0005829">
    <property type="term" value="C:cytosol"/>
    <property type="evidence" value="ECO:0007669"/>
    <property type="project" value="TreeGrafter"/>
</dbReference>
<dbReference type="Pfam" id="PF01048">
    <property type="entry name" value="PNP_UDP_1"/>
    <property type="match status" value="1"/>
</dbReference>
<dbReference type="AlphaFoldDB" id="A0A9X2BV89"/>